<dbReference type="PROSITE" id="PS00518">
    <property type="entry name" value="ZF_RING_1"/>
    <property type="match status" value="1"/>
</dbReference>
<dbReference type="AlphaFoldDB" id="A0A4W6G039"/>
<dbReference type="Pfam" id="PF13445">
    <property type="entry name" value="zf-RING_UBOX"/>
    <property type="match status" value="1"/>
</dbReference>
<evidence type="ECO:0000256" key="4">
    <source>
        <dbReference type="ARBA" id="ARBA00012483"/>
    </source>
</evidence>
<dbReference type="PANTHER" id="PTHR24099">
    <property type="entry name" value="E3 UBIQUITIN-PROTEIN LIGASE TRIM36-RELATED"/>
    <property type="match status" value="1"/>
</dbReference>
<feature type="compositionally biased region" description="Acidic residues" evidence="15">
    <location>
        <begin position="444"/>
        <end position="457"/>
    </location>
</feature>
<dbReference type="InParanoid" id="A0A4W6G039"/>
<feature type="compositionally biased region" description="Acidic residues" evidence="15">
    <location>
        <begin position="360"/>
        <end position="373"/>
    </location>
</feature>
<evidence type="ECO:0000256" key="10">
    <source>
        <dbReference type="ARBA" id="ARBA00023054"/>
    </source>
</evidence>
<dbReference type="PROSITE" id="PS51262">
    <property type="entry name" value="COS"/>
    <property type="match status" value="1"/>
</dbReference>
<evidence type="ECO:0000256" key="7">
    <source>
        <dbReference type="ARBA" id="ARBA00022723"/>
    </source>
</evidence>
<feature type="region of interest" description="Disordered" evidence="15">
    <location>
        <begin position="360"/>
        <end position="395"/>
    </location>
</feature>
<evidence type="ECO:0000256" key="14">
    <source>
        <dbReference type="SAM" id="Coils"/>
    </source>
</evidence>
<feature type="domain" description="COS" evidence="18">
    <location>
        <begin position="297"/>
        <end position="355"/>
    </location>
</feature>
<dbReference type="SMART" id="SM00184">
    <property type="entry name" value="RING"/>
    <property type="match status" value="1"/>
</dbReference>
<dbReference type="Gene3D" id="3.30.160.60">
    <property type="entry name" value="Classic Zinc Finger"/>
    <property type="match status" value="1"/>
</dbReference>
<evidence type="ECO:0000259" key="16">
    <source>
        <dbReference type="PROSITE" id="PS50089"/>
    </source>
</evidence>
<dbReference type="InterPro" id="IPR027370">
    <property type="entry name" value="Znf-RING_euk"/>
</dbReference>
<dbReference type="GO" id="GO:0005634">
    <property type="term" value="C:nucleus"/>
    <property type="evidence" value="ECO:0007669"/>
    <property type="project" value="UniProtKB-SubCell"/>
</dbReference>
<dbReference type="SUPFAM" id="SSF57845">
    <property type="entry name" value="B-box zinc-binding domain"/>
    <property type="match status" value="1"/>
</dbReference>
<keyword evidence="12" id="KW-0539">Nucleus</keyword>
<dbReference type="Gene3D" id="3.30.40.10">
    <property type="entry name" value="Zinc/RING finger domain, C3HC4 (zinc finger)"/>
    <property type="match status" value="1"/>
</dbReference>
<dbReference type="InterPro" id="IPR001841">
    <property type="entry name" value="Znf_RING"/>
</dbReference>
<feature type="region of interest" description="Disordered" evidence="15">
    <location>
        <begin position="677"/>
        <end position="767"/>
    </location>
</feature>
<keyword evidence="11" id="KW-0514">Muscle protein</keyword>
<evidence type="ECO:0000313" key="20">
    <source>
        <dbReference type="Proteomes" id="UP000314980"/>
    </source>
</evidence>
<evidence type="ECO:0000256" key="1">
    <source>
        <dbReference type="ARBA" id="ARBA00000900"/>
    </source>
</evidence>
<feature type="compositionally biased region" description="Low complexity" evidence="15">
    <location>
        <begin position="687"/>
        <end position="698"/>
    </location>
</feature>
<dbReference type="InterPro" id="IPR013083">
    <property type="entry name" value="Znf_RING/FYVE/PHD"/>
</dbReference>
<feature type="compositionally biased region" description="Low complexity" evidence="15">
    <location>
        <begin position="1064"/>
        <end position="1083"/>
    </location>
</feature>
<feature type="compositionally biased region" description="Polar residues" evidence="15">
    <location>
        <begin position="592"/>
        <end position="602"/>
    </location>
</feature>
<dbReference type="EC" id="2.3.2.27" evidence="4"/>
<evidence type="ECO:0000256" key="9">
    <source>
        <dbReference type="ARBA" id="ARBA00022833"/>
    </source>
</evidence>
<dbReference type="GO" id="GO:0070507">
    <property type="term" value="P:regulation of microtubule cytoskeleton organization"/>
    <property type="evidence" value="ECO:0007669"/>
    <property type="project" value="TreeGrafter"/>
</dbReference>
<feature type="compositionally biased region" description="Polar residues" evidence="15">
    <location>
        <begin position="699"/>
        <end position="711"/>
    </location>
</feature>
<feature type="domain" description="B box-type" evidence="17">
    <location>
        <begin position="152"/>
        <end position="189"/>
    </location>
</feature>
<dbReference type="SUPFAM" id="SSF57850">
    <property type="entry name" value="RING/U-box"/>
    <property type="match status" value="1"/>
</dbReference>
<keyword evidence="5" id="KW-0963">Cytoplasm</keyword>
<dbReference type="PANTHER" id="PTHR24099:SF17">
    <property type="entry name" value="TRIPARTITE MOTIF CONTAINING 55"/>
    <property type="match status" value="1"/>
</dbReference>
<proteinExistence type="predicted"/>
<feature type="compositionally biased region" description="Basic and acidic residues" evidence="15">
    <location>
        <begin position="754"/>
        <end position="767"/>
    </location>
</feature>
<feature type="region of interest" description="Disordered" evidence="15">
    <location>
        <begin position="1048"/>
        <end position="1086"/>
    </location>
</feature>
<reference evidence="19" key="2">
    <citation type="submission" date="2025-08" db="UniProtKB">
        <authorList>
            <consortium name="Ensembl"/>
        </authorList>
    </citation>
    <scope>IDENTIFICATION</scope>
</reference>
<keyword evidence="20" id="KW-1185">Reference proteome</keyword>
<dbReference type="SMART" id="SM00336">
    <property type="entry name" value="BBOX"/>
    <property type="match status" value="1"/>
</dbReference>
<reference evidence="20" key="1">
    <citation type="submission" date="2015-09" db="EMBL/GenBank/DDBJ databases">
        <authorList>
            <person name="Sai Rama Sridatta P."/>
        </authorList>
    </citation>
    <scope>NUCLEOTIDE SEQUENCE [LARGE SCALE GENOMIC DNA]</scope>
</reference>
<dbReference type="GO" id="GO:0005737">
    <property type="term" value="C:cytoplasm"/>
    <property type="evidence" value="ECO:0007669"/>
    <property type="project" value="UniProtKB-SubCell"/>
</dbReference>
<evidence type="ECO:0000256" key="11">
    <source>
        <dbReference type="ARBA" id="ARBA00023179"/>
    </source>
</evidence>
<dbReference type="InterPro" id="IPR017903">
    <property type="entry name" value="COS_domain"/>
</dbReference>
<accession>A0A4W6G039</accession>
<feature type="compositionally biased region" description="Pro residues" evidence="15">
    <location>
        <begin position="610"/>
        <end position="626"/>
    </location>
</feature>
<dbReference type="InterPro" id="IPR050617">
    <property type="entry name" value="E3_ligase_FN3/SPRY"/>
</dbReference>
<feature type="domain" description="RING-type" evidence="16">
    <location>
        <begin position="48"/>
        <end position="101"/>
    </location>
</feature>
<dbReference type="InterPro" id="IPR000315">
    <property type="entry name" value="Znf_B-box"/>
</dbReference>
<dbReference type="GeneTree" id="ENSGT00940000166487"/>
<dbReference type="Pfam" id="PF00643">
    <property type="entry name" value="zf-B_box"/>
    <property type="match status" value="1"/>
</dbReference>
<dbReference type="GO" id="GO:0061630">
    <property type="term" value="F:ubiquitin protein ligase activity"/>
    <property type="evidence" value="ECO:0007669"/>
    <property type="project" value="UniProtKB-EC"/>
</dbReference>
<evidence type="ECO:0000256" key="6">
    <source>
        <dbReference type="ARBA" id="ARBA00022679"/>
    </source>
</evidence>
<evidence type="ECO:0000256" key="15">
    <source>
        <dbReference type="SAM" id="MobiDB-lite"/>
    </source>
</evidence>
<dbReference type="GO" id="GO:0008270">
    <property type="term" value="F:zinc ion binding"/>
    <property type="evidence" value="ECO:0007669"/>
    <property type="project" value="UniProtKB-KW"/>
</dbReference>
<feature type="region of interest" description="Disordered" evidence="15">
    <location>
        <begin position="444"/>
        <end position="634"/>
    </location>
</feature>
<evidence type="ECO:0000256" key="13">
    <source>
        <dbReference type="PROSITE-ProRule" id="PRU00024"/>
    </source>
</evidence>
<feature type="compositionally biased region" description="Basic and acidic residues" evidence="15">
    <location>
        <begin position="840"/>
        <end position="851"/>
    </location>
</feature>
<dbReference type="FunFam" id="3.30.40.10:FF:000014">
    <property type="entry name" value="probable E3 ubiquitin-protein ligase MID2"/>
    <property type="match status" value="1"/>
</dbReference>
<dbReference type="Gene3D" id="1.20.5.170">
    <property type="match status" value="1"/>
</dbReference>
<evidence type="ECO:0000256" key="12">
    <source>
        <dbReference type="ARBA" id="ARBA00023242"/>
    </source>
</evidence>
<dbReference type="PROSITE" id="PS50119">
    <property type="entry name" value="ZF_BBOX"/>
    <property type="match status" value="1"/>
</dbReference>
<evidence type="ECO:0000259" key="17">
    <source>
        <dbReference type="PROSITE" id="PS50119"/>
    </source>
</evidence>
<protein>
    <recommendedName>
        <fullName evidence="4">RING-type E3 ubiquitin transferase</fullName>
        <ecNumber evidence="4">2.3.2.27</ecNumber>
    </recommendedName>
</protein>
<evidence type="ECO:0000256" key="8">
    <source>
        <dbReference type="ARBA" id="ARBA00022771"/>
    </source>
</evidence>
<dbReference type="PROSITE" id="PS50089">
    <property type="entry name" value="ZF_RING_2"/>
    <property type="match status" value="1"/>
</dbReference>
<keyword evidence="8 13" id="KW-0863">Zinc-finger</keyword>
<evidence type="ECO:0000259" key="18">
    <source>
        <dbReference type="PROSITE" id="PS51262"/>
    </source>
</evidence>
<feature type="compositionally biased region" description="Polar residues" evidence="15">
    <location>
        <begin position="550"/>
        <end position="580"/>
    </location>
</feature>
<keyword evidence="7" id="KW-0479">Metal-binding</keyword>
<feature type="coiled-coil region" evidence="14">
    <location>
        <begin position="211"/>
        <end position="267"/>
    </location>
</feature>
<organism evidence="19 20">
    <name type="scientific">Lates calcarifer</name>
    <name type="common">Barramundi</name>
    <name type="synonym">Holocentrus calcarifer</name>
    <dbReference type="NCBI Taxonomy" id="8187"/>
    <lineage>
        <taxon>Eukaryota</taxon>
        <taxon>Metazoa</taxon>
        <taxon>Chordata</taxon>
        <taxon>Craniata</taxon>
        <taxon>Vertebrata</taxon>
        <taxon>Euteleostomi</taxon>
        <taxon>Actinopterygii</taxon>
        <taxon>Neopterygii</taxon>
        <taxon>Teleostei</taxon>
        <taxon>Neoteleostei</taxon>
        <taxon>Acanthomorphata</taxon>
        <taxon>Carangaria</taxon>
        <taxon>Carangaria incertae sedis</taxon>
        <taxon>Centropomidae</taxon>
        <taxon>Lates</taxon>
    </lineage>
</organism>
<dbReference type="Proteomes" id="UP000314980">
    <property type="component" value="Unassembled WGS sequence"/>
</dbReference>
<evidence type="ECO:0000256" key="3">
    <source>
        <dbReference type="ARBA" id="ARBA00004496"/>
    </source>
</evidence>
<evidence type="ECO:0000256" key="2">
    <source>
        <dbReference type="ARBA" id="ARBA00004123"/>
    </source>
</evidence>
<keyword evidence="10 14" id="KW-0175">Coiled coil</keyword>
<keyword evidence="9" id="KW-0862">Zinc</keyword>
<name>A0A4W6G039_LATCA</name>
<feature type="compositionally biased region" description="Basic and acidic residues" evidence="15">
    <location>
        <begin position="712"/>
        <end position="725"/>
    </location>
</feature>
<sequence length="1103" mass="121352">MQRNISKQEEVKFGGAAMSLPVELSCLQGAGGADREAALATLEKQLICPICLELFNKPVVILPCQHNLCRKCANELYQPSLFQARTTMMVNSGRFRCPSCRHEVVLDRHGVYGLQRNLLVENIIDVYKQEVLNNTAISPLPPPPPLPVEPTCSDHEGEKVNIYCLTCQVPTCSLCKVFGAHQSCQVAPLMDVYQQQKDELNEGVSSLVAVNNKTQALIDELEETCRRIEENCKAQKQSVCDQFSCMFSILEERHKAMARRISSEEEEKTGHAQALVRCYGDSVEANNKLMERAASSMEEPDMAGFVQNSRELITKVIAASSSCPTETLKPGYENMSHYQFNFSRQERVLKSIDFIKDVVDVPEEPEVEPEPEEAKEPSVQITEPTHHQETSTQDLDSVVEPVKEAIPPPVISPTVEAVQAAAATPVLTPPAPQLLRDPVEPAEADLQPETDDTDLNDEGSGQIKNRKEEEERDEAEAPASVKEANICEHQEGMSTQQCEGGETESDAGDWTAQRETEVKQGAQCEEEEIQVKEGTDAVFYPSWYKPGSRRSGSPDQTVCSSTQPTEDSLSEARTWTETDPNQPPSGPAPSAHLQQRQLPLSTQLHAQPFFPLPQPPHQPQSLPPLPESQSQHHMMSTEMDSAFVSVPQVLARQTAGEAAAVEEENEEEEDMQGWVCLPGTVEGSFGDSSLDSCSDNNDTTLSAPPEETSSGMDKDNFKLSDGRAEDAEEEEQLKEDILGFKDASGLEGKGLGRSHFEAETADERGDVLRDDFSRLQRNAVATREDTSEVKNDALDVLDHGAESTSSLIQGGGEAEFEAGSLTFAENKQEDGENSEQPDDFNDKMETSVAEPEEKITSCVSLQVSVIRFYRRRHSHHRSGSCTPHPPADVATPPRCRLLPLSCLLFVAAYVSQSHLASPASALSSRSLCCWDERRKDKGKTVSKKQEGSLHDSFLHPKSFPLLTLTTSLISLFLATPSPPLFSLPPSFRVSLLYSPFPSSASLSLSSIPPSLSRLSLCSSTCWPSWSSCRGFGRTSAASFAHNTSRRHIHPHCRTAQRETETRSPAKTSPPLSSSSSSSAFTLSEAPRRPSFCFSWLNPLHKKK</sequence>
<evidence type="ECO:0000313" key="19">
    <source>
        <dbReference type="Ensembl" id="ENSLCAP00010056986.1"/>
    </source>
</evidence>
<reference evidence="19" key="3">
    <citation type="submission" date="2025-09" db="UniProtKB">
        <authorList>
            <consortium name="Ensembl"/>
        </authorList>
    </citation>
    <scope>IDENTIFICATION</scope>
</reference>
<feature type="region of interest" description="Disordered" evidence="15">
    <location>
        <begin position="827"/>
        <end position="851"/>
    </location>
</feature>
<comment type="catalytic activity">
    <reaction evidence="1">
        <text>S-ubiquitinyl-[E2 ubiquitin-conjugating enzyme]-L-cysteine + [acceptor protein]-L-lysine = [E2 ubiquitin-conjugating enzyme]-L-cysteine + N(6)-ubiquitinyl-[acceptor protein]-L-lysine.</text>
        <dbReference type="EC" id="2.3.2.27"/>
    </reaction>
</comment>
<comment type="subcellular location">
    <subcellularLocation>
        <location evidence="3">Cytoplasm</location>
    </subcellularLocation>
    <subcellularLocation>
        <location evidence="2">Nucleus</location>
    </subcellularLocation>
</comment>
<dbReference type="InterPro" id="IPR017907">
    <property type="entry name" value="Znf_RING_CS"/>
</dbReference>
<keyword evidence="6" id="KW-0808">Transferase</keyword>
<dbReference type="Ensembl" id="ENSLCAT00010058537.1">
    <property type="protein sequence ID" value="ENSLCAP00010056986.1"/>
    <property type="gene ID" value="ENSLCAG00010026603.1"/>
</dbReference>
<evidence type="ECO:0000256" key="5">
    <source>
        <dbReference type="ARBA" id="ARBA00022490"/>
    </source>
</evidence>